<dbReference type="EMBL" id="LT629732">
    <property type="protein sequence ID" value="SDS06383.1"/>
    <property type="molecule type" value="Genomic_DNA"/>
</dbReference>
<dbReference type="AlphaFoldDB" id="A0A1H1P5E0"/>
<dbReference type="Pfam" id="PF03795">
    <property type="entry name" value="YCII"/>
    <property type="match status" value="1"/>
</dbReference>
<accession>A0A1H1P5E0</accession>
<evidence type="ECO:0000259" key="2">
    <source>
        <dbReference type="Pfam" id="PF03795"/>
    </source>
</evidence>
<evidence type="ECO:0000313" key="3">
    <source>
        <dbReference type="EMBL" id="SDS06383.1"/>
    </source>
</evidence>
<dbReference type="InterPro" id="IPR011008">
    <property type="entry name" value="Dimeric_a/b-barrel"/>
</dbReference>
<organism evidence="3 4">
    <name type="scientific">Actinopolymorpha singaporensis</name>
    <dbReference type="NCBI Taxonomy" id="117157"/>
    <lineage>
        <taxon>Bacteria</taxon>
        <taxon>Bacillati</taxon>
        <taxon>Actinomycetota</taxon>
        <taxon>Actinomycetes</taxon>
        <taxon>Propionibacteriales</taxon>
        <taxon>Actinopolymorphaceae</taxon>
        <taxon>Actinopolymorpha</taxon>
    </lineage>
</organism>
<dbReference type="Gene3D" id="3.30.70.1060">
    <property type="entry name" value="Dimeric alpha+beta barrel"/>
    <property type="match status" value="1"/>
</dbReference>
<dbReference type="Proteomes" id="UP000198983">
    <property type="component" value="Chromosome I"/>
</dbReference>
<name>A0A1H1P5E0_9ACTN</name>
<dbReference type="STRING" id="117157.SAMN04489717_1497"/>
<comment type="similarity">
    <text evidence="1">Belongs to the YciI family.</text>
</comment>
<evidence type="ECO:0000313" key="4">
    <source>
        <dbReference type="Proteomes" id="UP000198983"/>
    </source>
</evidence>
<reference evidence="3 4" key="1">
    <citation type="submission" date="2016-10" db="EMBL/GenBank/DDBJ databases">
        <authorList>
            <person name="de Groot N.N."/>
        </authorList>
    </citation>
    <scope>NUCLEOTIDE SEQUENCE [LARGE SCALE GENOMIC DNA]</scope>
    <source>
        <strain evidence="3 4">DSM 22024</strain>
    </source>
</reference>
<dbReference type="RefSeq" id="WP_092651830.1">
    <property type="nucleotide sequence ID" value="NZ_LT629732.1"/>
</dbReference>
<dbReference type="OrthoDB" id="6928805at2"/>
<keyword evidence="4" id="KW-1185">Reference proteome</keyword>
<evidence type="ECO:0000256" key="1">
    <source>
        <dbReference type="ARBA" id="ARBA00007689"/>
    </source>
</evidence>
<dbReference type="InterPro" id="IPR005545">
    <property type="entry name" value="YCII"/>
</dbReference>
<feature type="domain" description="YCII-related" evidence="2">
    <location>
        <begin position="18"/>
        <end position="88"/>
    </location>
</feature>
<dbReference type="SUPFAM" id="SSF54909">
    <property type="entry name" value="Dimeric alpha+beta barrel"/>
    <property type="match status" value="1"/>
</dbReference>
<protein>
    <submittedName>
        <fullName evidence="3">Uncharacterized conserved protein YciI, contains a putative active-site phosphohistidine</fullName>
    </submittedName>
</protein>
<proteinExistence type="inferred from homology"/>
<sequence length="98" mass="10614">MSYFLYRFVPRPDFPSTMTEAEVAVMREHVAYWQALADKGTAVAFGPVADPAGFWGVAVVEAETPEQVQAIRSADPAVVAGLGPVDVYPMPDAITRRS</sequence>
<gene>
    <name evidence="3" type="ORF">SAMN04489717_1497</name>
</gene>